<protein>
    <submittedName>
        <fullName evidence="2">Uncharacterized protein</fullName>
    </submittedName>
</protein>
<dbReference type="KEGG" id="ege:EM595_2738"/>
<dbReference type="OrthoDB" id="9921783at2"/>
<keyword evidence="3" id="KW-1185">Reference proteome</keyword>
<reference evidence="3" key="1">
    <citation type="submission" date="2015-11" db="EMBL/GenBank/DDBJ databases">
        <authorList>
            <person name="Blom J."/>
        </authorList>
    </citation>
    <scope>NUCLEOTIDE SEQUENCE [LARGE SCALE GENOMIC DNA]</scope>
</reference>
<dbReference type="EMBL" id="LN907827">
    <property type="protein sequence ID" value="CUU24969.1"/>
    <property type="molecule type" value="Genomic_DNA"/>
</dbReference>
<dbReference type="RefSeq" id="WP_067433034.1">
    <property type="nucleotide sequence ID" value="NZ_JACSXD010000001.1"/>
</dbReference>
<keyword evidence="1" id="KW-1133">Transmembrane helix</keyword>
<sequence length="115" mass="13277">MQQAQLVKEFSEAWHDELATQAAYQHATHATERLTKEFDKFRAGAPAQPVEQLDFTAISRSIDTLDQLGKQLRVEQDRYHQLVDNVAKAEKAERHKKTKMIVLAVIALWILYVLF</sequence>
<evidence type="ECO:0000313" key="2">
    <source>
        <dbReference type="EMBL" id="CUU24969.1"/>
    </source>
</evidence>
<dbReference type="STRING" id="1619313.EM595_2738"/>
<keyword evidence="1" id="KW-0472">Membrane</keyword>
<gene>
    <name evidence="2" type="ORF">EM595_2738</name>
</gene>
<dbReference type="PATRIC" id="fig|1619313.3.peg.2844"/>
<evidence type="ECO:0000256" key="1">
    <source>
        <dbReference type="SAM" id="Phobius"/>
    </source>
</evidence>
<name>A0A0U5L2I5_9GAMM</name>
<organism evidence="2 3">
    <name type="scientific">Duffyella gerundensis</name>
    <dbReference type="NCBI Taxonomy" id="1619313"/>
    <lineage>
        <taxon>Bacteria</taxon>
        <taxon>Pseudomonadati</taxon>
        <taxon>Pseudomonadota</taxon>
        <taxon>Gammaproteobacteria</taxon>
        <taxon>Enterobacterales</taxon>
        <taxon>Erwiniaceae</taxon>
        <taxon>Duffyella</taxon>
    </lineage>
</organism>
<proteinExistence type="predicted"/>
<dbReference type="AlphaFoldDB" id="A0A0U5L2I5"/>
<accession>A0A0U5L2I5</accession>
<dbReference type="Proteomes" id="UP000059419">
    <property type="component" value="Chromosome 1"/>
</dbReference>
<evidence type="ECO:0000313" key="3">
    <source>
        <dbReference type="Proteomes" id="UP000059419"/>
    </source>
</evidence>
<keyword evidence="1" id="KW-0812">Transmembrane</keyword>
<feature type="transmembrane region" description="Helical" evidence="1">
    <location>
        <begin position="98"/>
        <end position="114"/>
    </location>
</feature>